<protein>
    <submittedName>
        <fullName evidence="2">Uncharacterized protein</fullName>
    </submittedName>
</protein>
<reference evidence="2 3" key="1">
    <citation type="journal article" date="2021" name="bioRxiv">
        <title>Chromosome-scale and haplotype-resolved genome assembly of a tetraploid potato cultivar.</title>
        <authorList>
            <person name="Sun H."/>
            <person name="Jiao W.-B."/>
            <person name="Krause K."/>
            <person name="Campoy J.A."/>
            <person name="Goel M."/>
            <person name="Folz-Donahue K."/>
            <person name="Kukat C."/>
            <person name="Huettel B."/>
            <person name="Schneeberger K."/>
        </authorList>
    </citation>
    <scope>NUCLEOTIDE SEQUENCE [LARGE SCALE GENOMIC DNA]</scope>
    <source>
        <strain evidence="2">SolTubOtavaFocal</strain>
        <tissue evidence="2">Leaves</tissue>
    </source>
</reference>
<gene>
    <name evidence="2" type="ORF">KY290_029959</name>
</gene>
<feature type="compositionally biased region" description="Basic residues" evidence="1">
    <location>
        <begin position="42"/>
        <end position="55"/>
    </location>
</feature>
<feature type="compositionally biased region" description="Low complexity" evidence="1">
    <location>
        <begin position="1"/>
        <end position="41"/>
    </location>
</feature>
<name>A0ABQ7UP55_SOLTU</name>
<proteinExistence type="predicted"/>
<comment type="caution">
    <text evidence="2">The sequence shown here is derived from an EMBL/GenBank/DDBJ whole genome shotgun (WGS) entry which is preliminary data.</text>
</comment>
<evidence type="ECO:0000313" key="2">
    <source>
        <dbReference type="EMBL" id="KAH0750727.1"/>
    </source>
</evidence>
<dbReference type="EMBL" id="JAIVGD010000019">
    <property type="protein sequence ID" value="KAH0750727.1"/>
    <property type="molecule type" value="Genomic_DNA"/>
</dbReference>
<evidence type="ECO:0000256" key="1">
    <source>
        <dbReference type="SAM" id="MobiDB-lite"/>
    </source>
</evidence>
<evidence type="ECO:0000313" key="3">
    <source>
        <dbReference type="Proteomes" id="UP000826656"/>
    </source>
</evidence>
<feature type="region of interest" description="Disordered" evidence="1">
    <location>
        <begin position="1"/>
        <end position="69"/>
    </location>
</feature>
<dbReference type="Proteomes" id="UP000826656">
    <property type="component" value="Unassembled WGS sequence"/>
</dbReference>
<organism evidence="2 3">
    <name type="scientific">Solanum tuberosum</name>
    <name type="common">Potato</name>
    <dbReference type="NCBI Taxonomy" id="4113"/>
    <lineage>
        <taxon>Eukaryota</taxon>
        <taxon>Viridiplantae</taxon>
        <taxon>Streptophyta</taxon>
        <taxon>Embryophyta</taxon>
        <taxon>Tracheophyta</taxon>
        <taxon>Spermatophyta</taxon>
        <taxon>Magnoliopsida</taxon>
        <taxon>eudicotyledons</taxon>
        <taxon>Gunneridae</taxon>
        <taxon>Pentapetalae</taxon>
        <taxon>asterids</taxon>
        <taxon>lamiids</taxon>
        <taxon>Solanales</taxon>
        <taxon>Solanaceae</taxon>
        <taxon>Solanoideae</taxon>
        <taxon>Solaneae</taxon>
        <taxon>Solanum</taxon>
    </lineage>
</organism>
<accession>A0ABQ7UP55</accession>
<keyword evidence="3" id="KW-1185">Reference proteome</keyword>
<sequence>MPRNRSMASLKNSAPSSSSEVHILSLSSNSSDESLGSLSPSSKKRASCAKKKAPKIPRPNTTRSFSPEDMQRFWGIEQKNKSDLFKTQPIVHCRVINLSQFRDFNCLVENKWVKKDCVKARAETIKPTIFFVESAALLLQDNDELKTCILAVERGLEAFHQAVEKVFRLQKETSTDVDKLRIAMTDIKQEGISIVKKLIQQVDALKSGVSSSNNDLGVTVQTSYSSLSRNVECSYNSFCGKVINTLKYFLADR</sequence>